<evidence type="ECO:0000313" key="1">
    <source>
        <dbReference type="EMBL" id="JAD45157.1"/>
    </source>
</evidence>
<name>A0A0A9ADL8_ARUDO</name>
<sequence>MDDLRYGAECGVRWRHFMVSDFMTLAMADRPVCN</sequence>
<dbReference type="AlphaFoldDB" id="A0A0A9ADL8"/>
<reference evidence="1" key="2">
    <citation type="journal article" date="2015" name="Data Brief">
        <title>Shoot transcriptome of the giant reed, Arundo donax.</title>
        <authorList>
            <person name="Barrero R.A."/>
            <person name="Guerrero F.D."/>
            <person name="Moolhuijzen P."/>
            <person name="Goolsby J.A."/>
            <person name="Tidwell J."/>
            <person name="Bellgard S.E."/>
            <person name="Bellgard M.I."/>
        </authorList>
    </citation>
    <scope>NUCLEOTIDE SEQUENCE</scope>
    <source>
        <tissue evidence="1">Shoot tissue taken approximately 20 cm above the soil surface</tissue>
    </source>
</reference>
<reference evidence="1" key="1">
    <citation type="submission" date="2014-09" db="EMBL/GenBank/DDBJ databases">
        <authorList>
            <person name="Magalhaes I.L.F."/>
            <person name="Oliveira U."/>
            <person name="Santos F.R."/>
            <person name="Vidigal T.H.D.A."/>
            <person name="Brescovit A.D."/>
            <person name="Santos A.J."/>
        </authorList>
    </citation>
    <scope>NUCLEOTIDE SEQUENCE</scope>
    <source>
        <tissue evidence="1">Shoot tissue taken approximately 20 cm above the soil surface</tissue>
    </source>
</reference>
<protein>
    <submittedName>
        <fullName evidence="1">Uncharacterized protein</fullName>
    </submittedName>
</protein>
<accession>A0A0A9ADL8</accession>
<organism evidence="1">
    <name type="scientific">Arundo donax</name>
    <name type="common">Giant reed</name>
    <name type="synonym">Donax arundinaceus</name>
    <dbReference type="NCBI Taxonomy" id="35708"/>
    <lineage>
        <taxon>Eukaryota</taxon>
        <taxon>Viridiplantae</taxon>
        <taxon>Streptophyta</taxon>
        <taxon>Embryophyta</taxon>
        <taxon>Tracheophyta</taxon>
        <taxon>Spermatophyta</taxon>
        <taxon>Magnoliopsida</taxon>
        <taxon>Liliopsida</taxon>
        <taxon>Poales</taxon>
        <taxon>Poaceae</taxon>
        <taxon>PACMAD clade</taxon>
        <taxon>Arundinoideae</taxon>
        <taxon>Arundineae</taxon>
        <taxon>Arundo</taxon>
    </lineage>
</organism>
<dbReference type="EMBL" id="GBRH01252738">
    <property type="protein sequence ID" value="JAD45157.1"/>
    <property type="molecule type" value="Transcribed_RNA"/>
</dbReference>
<proteinExistence type="predicted"/>